<dbReference type="STRING" id="1123062.SAMN02745775_102360"/>
<sequence length="85" mass="8863">MTFVKLELPDAVANALRRMAAEQDTTIEAIATAVIQEAVGDDPALRALAEAGEAEIAAGLGVPHEEVMAGLRGWAADLRARNPSP</sequence>
<dbReference type="Proteomes" id="UP000199473">
    <property type="component" value="Unassembled WGS sequence"/>
</dbReference>
<reference evidence="1 2" key="1">
    <citation type="submission" date="2016-10" db="EMBL/GenBank/DDBJ databases">
        <authorList>
            <person name="de Groot N.N."/>
        </authorList>
    </citation>
    <scope>NUCLEOTIDE SEQUENCE [LARGE SCALE GENOMIC DNA]</scope>
    <source>
        <strain evidence="1 2">DSM 19981</strain>
    </source>
</reference>
<proteinExistence type="predicted"/>
<dbReference type="EMBL" id="FOSQ01000002">
    <property type="protein sequence ID" value="SFK41266.1"/>
    <property type="molecule type" value="Genomic_DNA"/>
</dbReference>
<organism evidence="1 2">
    <name type="scientific">Falsiroseomonas stagni DSM 19981</name>
    <dbReference type="NCBI Taxonomy" id="1123062"/>
    <lineage>
        <taxon>Bacteria</taxon>
        <taxon>Pseudomonadati</taxon>
        <taxon>Pseudomonadota</taxon>
        <taxon>Alphaproteobacteria</taxon>
        <taxon>Acetobacterales</taxon>
        <taxon>Roseomonadaceae</taxon>
        <taxon>Falsiroseomonas</taxon>
    </lineage>
</organism>
<name>A0A1I3ZCD8_9PROT</name>
<evidence type="ECO:0000313" key="1">
    <source>
        <dbReference type="EMBL" id="SFK41266.1"/>
    </source>
</evidence>
<keyword evidence="2" id="KW-1185">Reference proteome</keyword>
<evidence type="ECO:0000313" key="2">
    <source>
        <dbReference type="Proteomes" id="UP000199473"/>
    </source>
</evidence>
<gene>
    <name evidence="1" type="ORF">SAMN02745775_102360</name>
</gene>
<dbReference type="AlphaFoldDB" id="A0A1I3ZCD8"/>
<dbReference type="RefSeq" id="WP_092958384.1">
    <property type="nucleotide sequence ID" value="NZ_FOSQ01000002.1"/>
</dbReference>
<accession>A0A1I3ZCD8</accession>
<protein>
    <submittedName>
        <fullName evidence="1">Predicted transcriptional regulator</fullName>
    </submittedName>
</protein>